<organism evidence="5 6">
    <name type="scientific">Quisquiliibacterium transsilvanicum</name>
    <dbReference type="NCBI Taxonomy" id="1549638"/>
    <lineage>
        <taxon>Bacteria</taxon>
        <taxon>Pseudomonadati</taxon>
        <taxon>Pseudomonadota</taxon>
        <taxon>Betaproteobacteria</taxon>
        <taxon>Burkholderiales</taxon>
        <taxon>Burkholderiaceae</taxon>
        <taxon>Quisquiliibacterium</taxon>
    </lineage>
</organism>
<dbReference type="InterPro" id="IPR036249">
    <property type="entry name" value="Thioredoxin-like_sf"/>
</dbReference>
<dbReference type="GO" id="GO:0004364">
    <property type="term" value="F:glutathione transferase activity"/>
    <property type="evidence" value="ECO:0007669"/>
    <property type="project" value="UniProtKB-EC"/>
</dbReference>
<dbReference type="InterPro" id="IPR010987">
    <property type="entry name" value="Glutathione-S-Trfase_C-like"/>
</dbReference>
<dbReference type="Pfam" id="PF13417">
    <property type="entry name" value="GST_N_3"/>
    <property type="match status" value="1"/>
</dbReference>
<feature type="domain" description="GST N-terminal" evidence="3">
    <location>
        <begin position="7"/>
        <end position="93"/>
    </location>
</feature>
<evidence type="ECO:0000259" key="4">
    <source>
        <dbReference type="PROSITE" id="PS50405"/>
    </source>
</evidence>
<dbReference type="Proteomes" id="UP000532440">
    <property type="component" value="Unassembled WGS sequence"/>
</dbReference>
<dbReference type="InterPro" id="IPR004046">
    <property type="entry name" value="GST_C"/>
</dbReference>
<gene>
    <name evidence="5" type="ORF">HNQ70_003278</name>
</gene>
<accession>A0A7W8MAD3</accession>
<evidence type="ECO:0000313" key="5">
    <source>
        <dbReference type="EMBL" id="MBB5273250.1"/>
    </source>
</evidence>
<evidence type="ECO:0000256" key="1">
    <source>
        <dbReference type="ARBA" id="ARBA00004496"/>
    </source>
</evidence>
<reference evidence="5 6" key="1">
    <citation type="submission" date="2020-08" db="EMBL/GenBank/DDBJ databases">
        <title>Genomic Encyclopedia of Type Strains, Phase IV (KMG-IV): sequencing the most valuable type-strain genomes for metagenomic binning, comparative biology and taxonomic classification.</title>
        <authorList>
            <person name="Goeker M."/>
        </authorList>
    </citation>
    <scope>NUCLEOTIDE SEQUENCE [LARGE SCALE GENOMIC DNA]</scope>
    <source>
        <strain evidence="5 6">DSM 29781</strain>
    </source>
</reference>
<sequence>MNPEPQPPLLLHGIPFSQPVRAVMWLLLYKRMPFRVVPVSPGSKSEGGSRSPAYLARNPGGTIPMLEEPDTGFVLGEAHAILCYLSNRNGWDDVYPTDPRERARVDWYLHYHHRNVREASIGLVAPKVRKDLNIPEEMQQAARGALTRALRAIDTGWLAQSPYLAGDRLTLADFAAYVEIGQLQPEFTNLFDFEPFPKVRSWLARMKQVDGHDDAHVALAALGDISVEAPTMEALKDANVSALKVVKQRVAEFS</sequence>
<evidence type="ECO:0000256" key="2">
    <source>
        <dbReference type="ARBA" id="ARBA00022490"/>
    </source>
</evidence>
<dbReference type="PROSITE" id="PS50405">
    <property type="entry name" value="GST_CTER"/>
    <property type="match status" value="1"/>
</dbReference>
<dbReference type="EMBL" id="JACHGB010000006">
    <property type="protein sequence ID" value="MBB5273250.1"/>
    <property type="molecule type" value="Genomic_DNA"/>
</dbReference>
<dbReference type="EC" id="2.5.1.18" evidence="5"/>
<dbReference type="PANTHER" id="PTHR43917:SF8">
    <property type="entry name" value="GH16740P-RELATED"/>
    <property type="match status" value="1"/>
</dbReference>
<keyword evidence="5" id="KW-0808">Transferase</keyword>
<dbReference type="InterPro" id="IPR036282">
    <property type="entry name" value="Glutathione-S-Trfase_C_sf"/>
</dbReference>
<dbReference type="PROSITE" id="PS50404">
    <property type="entry name" value="GST_NTER"/>
    <property type="match status" value="1"/>
</dbReference>
<feature type="domain" description="GST C-terminal" evidence="4">
    <location>
        <begin position="98"/>
        <end position="253"/>
    </location>
</feature>
<dbReference type="PANTHER" id="PTHR43917">
    <property type="match status" value="1"/>
</dbReference>
<name>A0A7W8MAD3_9BURK</name>
<dbReference type="SFLD" id="SFLDG00358">
    <property type="entry name" value="Main_(cytGST)"/>
    <property type="match status" value="1"/>
</dbReference>
<dbReference type="SFLD" id="SFLDS00019">
    <property type="entry name" value="Glutathione_Transferase_(cytos"/>
    <property type="match status" value="1"/>
</dbReference>
<comment type="caution">
    <text evidence="5">The sequence shown here is derived from an EMBL/GenBank/DDBJ whole genome shotgun (WGS) entry which is preliminary data.</text>
</comment>
<evidence type="ECO:0000259" key="3">
    <source>
        <dbReference type="PROSITE" id="PS50404"/>
    </source>
</evidence>
<dbReference type="Pfam" id="PF00043">
    <property type="entry name" value="GST_C"/>
    <property type="match status" value="1"/>
</dbReference>
<evidence type="ECO:0000313" key="6">
    <source>
        <dbReference type="Proteomes" id="UP000532440"/>
    </source>
</evidence>
<dbReference type="RefSeq" id="WP_183969640.1">
    <property type="nucleotide sequence ID" value="NZ_BAABEW010000024.1"/>
</dbReference>
<dbReference type="AlphaFoldDB" id="A0A7W8MAD3"/>
<dbReference type="InterPro" id="IPR004045">
    <property type="entry name" value="Glutathione_S-Trfase_N"/>
</dbReference>
<dbReference type="SUPFAM" id="SSF52833">
    <property type="entry name" value="Thioredoxin-like"/>
    <property type="match status" value="1"/>
</dbReference>
<keyword evidence="6" id="KW-1185">Reference proteome</keyword>
<dbReference type="Gene3D" id="1.20.1050.10">
    <property type="match status" value="1"/>
</dbReference>
<comment type="subcellular location">
    <subcellularLocation>
        <location evidence="1">Cytoplasm</location>
    </subcellularLocation>
</comment>
<dbReference type="InterPro" id="IPR040079">
    <property type="entry name" value="Glutathione_S-Trfase"/>
</dbReference>
<dbReference type="GO" id="GO:0005737">
    <property type="term" value="C:cytoplasm"/>
    <property type="evidence" value="ECO:0007669"/>
    <property type="project" value="UniProtKB-SubCell"/>
</dbReference>
<proteinExistence type="predicted"/>
<dbReference type="InterPro" id="IPR051369">
    <property type="entry name" value="GST_Theta"/>
</dbReference>
<dbReference type="Gene3D" id="3.40.30.10">
    <property type="entry name" value="Glutaredoxin"/>
    <property type="match status" value="1"/>
</dbReference>
<protein>
    <submittedName>
        <fullName evidence="5">Glutathione S-transferase</fullName>
        <ecNumber evidence="5">2.5.1.18</ecNumber>
    </submittedName>
</protein>
<dbReference type="CDD" id="cd00570">
    <property type="entry name" value="GST_N_family"/>
    <property type="match status" value="1"/>
</dbReference>
<dbReference type="SUPFAM" id="SSF47616">
    <property type="entry name" value="GST C-terminal domain-like"/>
    <property type="match status" value="1"/>
</dbReference>
<keyword evidence="2" id="KW-0963">Cytoplasm</keyword>